<gene>
    <name evidence="10" type="ORF">BV898_06240</name>
</gene>
<keyword evidence="6" id="KW-0675">Receptor</keyword>
<keyword evidence="2 8" id="KW-0812">Transmembrane</keyword>
<feature type="transmembrane region" description="Helical" evidence="8">
    <location>
        <begin position="208"/>
        <end position="230"/>
    </location>
</feature>
<name>A0A1W0WWW1_HYPEX</name>
<feature type="transmembrane region" description="Helical" evidence="8">
    <location>
        <begin position="157"/>
        <end position="176"/>
    </location>
</feature>
<dbReference type="Pfam" id="PF00001">
    <property type="entry name" value="7tm_1"/>
    <property type="match status" value="1"/>
</dbReference>
<feature type="transmembrane region" description="Helical" evidence="8">
    <location>
        <begin position="115"/>
        <end position="137"/>
    </location>
</feature>
<organism evidence="10 11">
    <name type="scientific">Hypsibius exemplaris</name>
    <name type="common">Freshwater tardigrade</name>
    <dbReference type="NCBI Taxonomy" id="2072580"/>
    <lineage>
        <taxon>Eukaryota</taxon>
        <taxon>Metazoa</taxon>
        <taxon>Ecdysozoa</taxon>
        <taxon>Tardigrada</taxon>
        <taxon>Eutardigrada</taxon>
        <taxon>Parachela</taxon>
        <taxon>Hypsibioidea</taxon>
        <taxon>Hypsibiidae</taxon>
        <taxon>Hypsibius</taxon>
    </lineage>
</organism>
<keyword evidence="11" id="KW-1185">Reference proteome</keyword>
<sequence>MAAFYNFSLVSRGNHTTSISNSSISHFGVPAWVTYQQALLWWYVITMLICALTGTVNILLVAVIRRNRFLRSGSGLVIGHLACLECLASTINLPVHYTTMFTPQFGLKANAVSCAVMQIFMVTTYTAVDWTLLLLAVNRFVAVVFPHSYNWIASKKVSRIGLVSIWLFAISLNAPFCFDVENRFSATPPWLSCGFAQSRPGEFDFRSLQAALSVFVPLALVGPLYLSVLMKSVMLWQARMRMAPILNRNSQAWFDQRNQRRRLNTAKILFVCWSVYFVSFFWTNIINKFAGALMIRSPVVQLWSRTGFVIGYLIHPIFLFSLSTDHQKGLKSLLKDMAEYLAQVPEWVEQQVSRHRVGPKSDGLAAISPSTRAPAPTAEIVLRPISR</sequence>
<feature type="transmembrane region" description="Helical" evidence="8">
    <location>
        <begin position="76"/>
        <end position="95"/>
    </location>
</feature>
<evidence type="ECO:0000256" key="8">
    <source>
        <dbReference type="SAM" id="Phobius"/>
    </source>
</evidence>
<comment type="caution">
    <text evidence="10">The sequence shown here is derived from an EMBL/GenBank/DDBJ whole genome shotgun (WGS) entry which is preliminary data.</text>
</comment>
<dbReference type="CDD" id="cd00637">
    <property type="entry name" value="7tm_classA_rhodopsin-like"/>
    <property type="match status" value="1"/>
</dbReference>
<evidence type="ECO:0000256" key="7">
    <source>
        <dbReference type="ARBA" id="ARBA00023224"/>
    </source>
</evidence>
<dbReference type="InterPro" id="IPR000276">
    <property type="entry name" value="GPCR_Rhodpsn"/>
</dbReference>
<evidence type="ECO:0000256" key="2">
    <source>
        <dbReference type="ARBA" id="ARBA00022692"/>
    </source>
</evidence>
<evidence type="ECO:0000259" key="9">
    <source>
        <dbReference type="PROSITE" id="PS50262"/>
    </source>
</evidence>
<dbReference type="GO" id="GO:0004930">
    <property type="term" value="F:G protein-coupled receptor activity"/>
    <property type="evidence" value="ECO:0007669"/>
    <property type="project" value="UniProtKB-KW"/>
</dbReference>
<evidence type="ECO:0000256" key="6">
    <source>
        <dbReference type="ARBA" id="ARBA00023170"/>
    </source>
</evidence>
<dbReference type="PROSITE" id="PS50262">
    <property type="entry name" value="G_PROTEIN_RECEP_F1_2"/>
    <property type="match status" value="1"/>
</dbReference>
<evidence type="ECO:0000256" key="5">
    <source>
        <dbReference type="ARBA" id="ARBA00023136"/>
    </source>
</evidence>
<dbReference type="Gene3D" id="1.20.1070.10">
    <property type="entry name" value="Rhodopsin 7-helix transmembrane proteins"/>
    <property type="match status" value="1"/>
</dbReference>
<dbReference type="PANTHER" id="PTHR24243">
    <property type="entry name" value="G-PROTEIN COUPLED RECEPTOR"/>
    <property type="match status" value="1"/>
</dbReference>
<dbReference type="Proteomes" id="UP000192578">
    <property type="component" value="Unassembled WGS sequence"/>
</dbReference>
<dbReference type="InterPro" id="IPR017452">
    <property type="entry name" value="GPCR_Rhodpsn_7TM"/>
</dbReference>
<evidence type="ECO:0000313" key="10">
    <source>
        <dbReference type="EMBL" id="OQV19699.1"/>
    </source>
</evidence>
<evidence type="ECO:0000256" key="3">
    <source>
        <dbReference type="ARBA" id="ARBA00022989"/>
    </source>
</evidence>
<reference evidence="11" key="1">
    <citation type="submission" date="2017-01" db="EMBL/GenBank/DDBJ databases">
        <title>Comparative genomics of anhydrobiosis in the tardigrade Hypsibius dujardini.</title>
        <authorList>
            <person name="Yoshida Y."/>
            <person name="Koutsovoulos G."/>
            <person name="Laetsch D."/>
            <person name="Stevens L."/>
            <person name="Kumar S."/>
            <person name="Horikawa D."/>
            <person name="Ishino K."/>
            <person name="Komine S."/>
            <person name="Tomita M."/>
            <person name="Blaxter M."/>
            <person name="Arakawa K."/>
        </authorList>
    </citation>
    <scope>NUCLEOTIDE SEQUENCE [LARGE SCALE GENOMIC DNA]</scope>
    <source>
        <strain evidence="11">Z151</strain>
    </source>
</reference>
<dbReference type="OrthoDB" id="9444602at2759"/>
<dbReference type="GO" id="GO:0016020">
    <property type="term" value="C:membrane"/>
    <property type="evidence" value="ECO:0007669"/>
    <property type="project" value="UniProtKB-SubCell"/>
</dbReference>
<comment type="subcellular location">
    <subcellularLocation>
        <location evidence="1">Membrane</location>
        <topology evidence="1">Multi-pass membrane protein</topology>
    </subcellularLocation>
</comment>
<evidence type="ECO:0000313" key="11">
    <source>
        <dbReference type="Proteomes" id="UP000192578"/>
    </source>
</evidence>
<evidence type="ECO:0000256" key="4">
    <source>
        <dbReference type="ARBA" id="ARBA00023040"/>
    </source>
</evidence>
<accession>A0A1W0WWW1</accession>
<keyword evidence="3 8" id="KW-1133">Transmembrane helix</keyword>
<dbReference type="PANTHER" id="PTHR24243:SF208">
    <property type="entry name" value="PYROKININ-1 RECEPTOR"/>
    <property type="match status" value="1"/>
</dbReference>
<feature type="transmembrane region" description="Helical" evidence="8">
    <location>
        <begin position="40"/>
        <end position="64"/>
    </location>
</feature>
<dbReference type="AlphaFoldDB" id="A0A1W0WWW1"/>
<proteinExistence type="predicted"/>
<keyword evidence="5 8" id="KW-0472">Membrane</keyword>
<dbReference type="SUPFAM" id="SSF81321">
    <property type="entry name" value="Family A G protein-coupled receptor-like"/>
    <property type="match status" value="1"/>
</dbReference>
<protein>
    <recommendedName>
        <fullName evidence="9">G-protein coupled receptors family 1 profile domain-containing protein</fullName>
    </recommendedName>
</protein>
<feature type="domain" description="G-protein coupled receptors family 1 profile" evidence="9">
    <location>
        <begin position="56"/>
        <end position="319"/>
    </location>
</feature>
<feature type="transmembrane region" description="Helical" evidence="8">
    <location>
        <begin position="265"/>
        <end position="282"/>
    </location>
</feature>
<keyword evidence="7" id="KW-0807">Transducer</keyword>
<keyword evidence="4" id="KW-0297">G-protein coupled receptor</keyword>
<dbReference type="EMBL" id="MTYJ01000036">
    <property type="protein sequence ID" value="OQV19699.1"/>
    <property type="molecule type" value="Genomic_DNA"/>
</dbReference>
<evidence type="ECO:0000256" key="1">
    <source>
        <dbReference type="ARBA" id="ARBA00004141"/>
    </source>
</evidence>
<feature type="transmembrane region" description="Helical" evidence="8">
    <location>
        <begin position="302"/>
        <end position="322"/>
    </location>
</feature>